<reference evidence="6" key="1">
    <citation type="submission" date="2015-12" db="EMBL/GenBank/DDBJ databases">
        <title>De novo transcriptome assembly of four potential Pierce s Disease insect vectors from Arizona vineyards.</title>
        <authorList>
            <person name="Tassone E.E."/>
        </authorList>
    </citation>
    <scope>NUCLEOTIDE SEQUENCE</scope>
</reference>
<accession>A0A1B6C7K7</accession>
<dbReference type="AlphaFoldDB" id="A0A1B6C7K7"/>
<protein>
    <recommendedName>
        <fullName evidence="4">carbonyl reductase (NADPH)</fullName>
        <ecNumber evidence="4">1.1.1.184</ecNumber>
    </recommendedName>
</protein>
<evidence type="ECO:0000313" key="7">
    <source>
        <dbReference type="EMBL" id="JAS25475.1"/>
    </source>
</evidence>
<dbReference type="EMBL" id="GEDC01011823">
    <property type="protein sequence ID" value="JAS25475.1"/>
    <property type="molecule type" value="Transcribed_RNA"/>
</dbReference>
<dbReference type="InterPro" id="IPR036291">
    <property type="entry name" value="NAD(P)-bd_dom_sf"/>
</dbReference>
<evidence type="ECO:0000313" key="6">
    <source>
        <dbReference type="EMBL" id="JAS09451.1"/>
    </source>
</evidence>
<dbReference type="PRINTS" id="PR00081">
    <property type="entry name" value="GDHRDH"/>
</dbReference>
<dbReference type="InterPro" id="IPR020904">
    <property type="entry name" value="Sc_DH/Rdtase_CS"/>
</dbReference>
<gene>
    <name evidence="6" type="ORF">g.19557</name>
    <name evidence="7" type="ORF">g.19558</name>
</gene>
<comment type="similarity">
    <text evidence="1 5">Belongs to the short-chain dehydrogenases/reductases (SDR) family.</text>
</comment>
<dbReference type="GO" id="GO:0004090">
    <property type="term" value="F:carbonyl reductase (NADPH) activity"/>
    <property type="evidence" value="ECO:0007669"/>
    <property type="project" value="UniProtKB-EC"/>
</dbReference>
<evidence type="ECO:0000256" key="2">
    <source>
        <dbReference type="ARBA" id="ARBA00022857"/>
    </source>
</evidence>
<evidence type="ECO:0000256" key="4">
    <source>
        <dbReference type="ARBA" id="ARBA00026118"/>
    </source>
</evidence>
<organism evidence="6">
    <name type="scientific">Clastoptera arizonana</name>
    <name type="common">Arizona spittle bug</name>
    <dbReference type="NCBI Taxonomy" id="38151"/>
    <lineage>
        <taxon>Eukaryota</taxon>
        <taxon>Metazoa</taxon>
        <taxon>Ecdysozoa</taxon>
        <taxon>Arthropoda</taxon>
        <taxon>Hexapoda</taxon>
        <taxon>Insecta</taxon>
        <taxon>Pterygota</taxon>
        <taxon>Neoptera</taxon>
        <taxon>Paraneoptera</taxon>
        <taxon>Hemiptera</taxon>
        <taxon>Auchenorrhyncha</taxon>
        <taxon>Cercopoidea</taxon>
        <taxon>Clastopteridae</taxon>
        <taxon>Clastoptera</taxon>
    </lineage>
</organism>
<keyword evidence="2" id="KW-0521">NADP</keyword>
<dbReference type="InterPro" id="IPR045313">
    <property type="entry name" value="CBR1-like"/>
</dbReference>
<name>A0A1B6C7K7_9HEMI</name>
<proteinExistence type="inferred from homology"/>
<dbReference type="EMBL" id="GEDC01027847">
    <property type="protein sequence ID" value="JAS09451.1"/>
    <property type="molecule type" value="Transcribed_RNA"/>
</dbReference>
<dbReference type="InterPro" id="IPR002347">
    <property type="entry name" value="SDR_fam"/>
</dbReference>
<dbReference type="Gene3D" id="3.40.50.720">
    <property type="entry name" value="NAD(P)-binding Rossmann-like Domain"/>
    <property type="match status" value="1"/>
</dbReference>
<dbReference type="PROSITE" id="PS00061">
    <property type="entry name" value="ADH_SHORT"/>
    <property type="match status" value="1"/>
</dbReference>
<sequence>MSKDQRVAVVTGSNKGIGYGIVQGLCKKFDGIVYLTARDENRGIAAVQKLNELGLEPEFHQLDVTDKESVNTFAEFIKNKHGGLDVLVNNAGIAFSRNSSVPFDRQAEESIAVNYFGLLNVCHALFPLLRPHARVVNVSSSMGHLLKIPSKKLQDSFSSPNVTEKEITDLMQQFVKSAKRGDHVKDWGESAYCVSKVGVSAVSFVQQREFDQDPREDIVVNSVHPGYVDTDMTSHNGVLTIEEGAYAPILLSLLPPGVTSLRGQYVWRDGIAVSWLEPLKEHY</sequence>
<keyword evidence="3" id="KW-0560">Oxidoreductase</keyword>
<dbReference type="PRINTS" id="PR00080">
    <property type="entry name" value="SDRFAMILY"/>
</dbReference>
<dbReference type="CDD" id="cd05324">
    <property type="entry name" value="carb_red_PTCR-like_SDR_c"/>
    <property type="match status" value="1"/>
</dbReference>
<evidence type="ECO:0000256" key="1">
    <source>
        <dbReference type="ARBA" id="ARBA00006484"/>
    </source>
</evidence>
<dbReference type="Pfam" id="PF00106">
    <property type="entry name" value="adh_short"/>
    <property type="match status" value="1"/>
</dbReference>
<evidence type="ECO:0000256" key="5">
    <source>
        <dbReference type="RuleBase" id="RU000363"/>
    </source>
</evidence>
<evidence type="ECO:0000256" key="3">
    <source>
        <dbReference type="ARBA" id="ARBA00023002"/>
    </source>
</evidence>
<dbReference type="PANTHER" id="PTHR43963">
    <property type="entry name" value="CARBONYL REDUCTASE 1-RELATED"/>
    <property type="match status" value="1"/>
</dbReference>
<dbReference type="PANTHER" id="PTHR43963:SF4">
    <property type="entry name" value="CARBONYL REDUCTASE (NADPH)"/>
    <property type="match status" value="1"/>
</dbReference>
<dbReference type="SUPFAM" id="SSF51735">
    <property type="entry name" value="NAD(P)-binding Rossmann-fold domains"/>
    <property type="match status" value="1"/>
</dbReference>
<dbReference type="EC" id="1.1.1.184" evidence="4"/>